<accession>H5SM50</accession>
<dbReference type="AlphaFoldDB" id="H5SM50"/>
<reference evidence="1" key="2">
    <citation type="journal article" date="2012" name="PLoS ONE">
        <title>A Deeply Branching Thermophilic Bacterium with an Ancient Acetyl-CoA Pathway Dominates a Subsurface Ecosystem.</title>
        <authorList>
            <person name="Takami H."/>
            <person name="Noguchi H."/>
            <person name="Takaki Y."/>
            <person name="Uchiyama I."/>
            <person name="Toyoda A."/>
            <person name="Nishi S."/>
            <person name="Chee G.-J."/>
            <person name="Arai W."/>
            <person name="Nunoura T."/>
            <person name="Itoh T."/>
            <person name="Hattori M."/>
            <person name="Takai K."/>
        </authorList>
    </citation>
    <scope>NUCLEOTIDE SEQUENCE</scope>
</reference>
<evidence type="ECO:0000313" key="2">
    <source>
        <dbReference type="EMBL" id="BAL58054.1"/>
    </source>
</evidence>
<dbReference type="Gene3D" id="2.30.30.140">
    <property type="match status" value="1"/>
</dbReference>
<name>H5SM50_9CHLR</name>
<reference evidence="1" key="1">
    <citation type="journal article" date="2005" name="Environ. Microbiol.">
        <title>Genetic and functional properties of uncultivated thermophilic crenarchaeotes from a subsurface gold mine as revealed by analysis of genome fragments.</title>
        <authorList>
            <person name="Nunoura T."/>
            <person name="Hirayama H."/>
            <person name="Takami H."/>
            <person name="Oida H."/>
            <person name="Nishi S."/>
            <person name="Shimamura S."/>
            <person name="Suzuki Y."/>
            <person name="Inagaki F."/>
            <person name="Takai K."/>
            <person name="Nealson K.H."/>
            <person name="Horikoshi K."/>
        </authorList>
    </citation>
    <scope>NUCLEOTIDE SEQUENCE</scope>
</reference>
<dbReference type="EMBL" id="AP011770">
    <property type="protein sequence ID" value="BAL57236.1"/>
    <property type="molecule type" value="Genomic_DNA"/>
</dbReference>
<sequence length="113" mass="13436">MERKNGNELRRVVPARREPQFSYLRPPETRSSYQVGDEVEVYCDHEKDNNRVRGWIKGIVVQVDNKMVAVQFRQNVFLTDGWMVPDRILWYPLDSDAIRPARSRKSKKQIPDY</sequence>
<protein>
    <submittedName>
        <fullName evidence="1">Uncharacterized protein</fullName>
    </submittedName>
</protein>
<organism evidence="1">
    <name type="scientific">uncultured Chloroflexota bacterium</name>
    <dbReference type="NCBI Taxonomy" id="166587"/>
    <lineage>
        <taxon>Bacteria</taxon>
        <taxon>Bacillati</taxon>
        <taxon>Chloroflexota</taxon>
        <taxon>environmental samples</taxon>
    </lineage>
</organism>
<proteinExistence type="predicted"/>
<dbReference type="EMBL" id="AP011792">
    <property type="protein sequence ID" value="BAL58054.1"/>
    <property type="molecule type" value="Genomic_DNA"/>
</dbReference>
<gene>
    <name evidence="1" type="ORF">HGMM_F48D12C35</name>
    <name evidence="2" type="ORF">HGMM_F54B02C19</name>
</gene>
<evidence type="ECO:0000313" key="1">
    <source>
        <dbReference type="EMBL" id="BAL57236.1"/>
    </source>
</evidence>